<dbReference type="PANTHER" id="PTHR23329">
    <property type="entry name" value="TUFTELIN-INTERACTING PROTEIN 11-RELATED"/>
    <property type="match status" value="1"/>
</dbReference>
<dbReference type="SMART" id="SM00443">
    <property type="entry name" value="G_patch"/>
    <property type="match status" value="1"/>
</dbReference>
<feature type="compositionally biased region" description="Basic and acidic residues" evidence="7">
    <location>
        <begin position="196"/>
        <end position="209"/>
    </location>
</feature>
<evidence type="ECO:0000256" key="2">
    <source>
        <dbReference type="ARBA" id="ARBA00010900"/>
    </source>
</evidence>
<dbReference type="PANTHER" id="PTHR23329:SF1">
    <property type="entry name" value="TUFTELIN-INTERACTING PROTEIN 11"/>
    <property type="match status" value="1"/>
</dbReference>
<evidence type="ECO:0000313" key="9">
    <source>
        <dbReference type="EMBL" id="CAJ1389557.1"/>
    </source>
</evidence>
<dbReference type="Pfam" id="PF07842">
    <property type="entry name" value="GCFC"/>
    <property type="match status" value="1"/>
</dbReference>
<dbReference type="InterPro" id="IPR000467">
    <property type="entry name" value="G_patch_dom"/>
</dbReference>
<dbReference type="Pfam" id="PF12457">
    <property type="entry name" value="TIP_N"/>
    <property type="match status" value="1"/>
</dbReference>
<keyword evidence="5" id="KW-0508">mRNA splicing</keyword>
<accession>A0AA36N4V1</accession>
<gene>
    <name evidence="9" type="ORF">EVOR1521_LOCUS15154</name>
</gene>
<keyword evidence="10" id="KW-1185">Reference proteome</keyword>
<dbReference type="GO" id="GO:0003676">
    <property type="term" value="F:nucleic acid binding"/>
    <property type="evidence" value="ECO:0007669"/>
    <property type="project" value="InterPro"/>
</dbReference>
<dbReference type="InterPro" id="IPR022159">
    <property type="entry name" value="STIP/TFIP11_N"/>
</dbReference>
<dbReference type="AlphaFoldDB" id="A0AA36N4V1"/>
<dbReference type="InterPro" id="IPR022783">
    <property type="entry name" value="GCFC_dom"/>
</dbReference>
<evidence type="ECO:0000256" key="6">
    <source>
        <dbReference type="ARBA" id="ARBA00023242"/>
    </source>
</evidence>
<evidence type="ECO:0000256" key="5">
    <source>
        <dbReference type="ARBA" id="ARBA00023187"/>
    </source>
</evidence>
<proteinExistence type="inferred from homology"/>
<organism evidence="9 10">
    <name type="scientific">Effrenium voratum</name>
    <dbReference type="NCBI Taxonomy" id="2562239"/>
    <lineage>
        <taxon>Eukaryota</taxon>
        <taxon>Sar</taxon>
        <taxon>Alveolata</taxon>
        <taxon>Dinophyceae</taxon>
        <taxon>Suessiales</taxon>
        <taxon>Symbiodiniaceae</taxon>
        <taxon>Effrenium</taxon>
    </lineage>
</organism>
<evidence type="ECO:0000313" key="10">
    <source>
        <dbReference type="Proteomes" id="UP001178507"/>
    </source>
</evidence>
<protein>
    <recommendedName>
        <fullName evidence="8">G-patch domain-containing protein</fullName>
    </recommendedName>
</protein>
<comment type="caution">
    <text evidence="9">The sequence shown here is derived from an EMBL/GenBank/DDBJ whole genome shotgun (WGS) entry which is preliminary data.</text>
</comment>
<evidence type="ECO:0000256" key="3">
    <source>
        <dbReference type="ARBA" id="ARBA00022664"/>
    </source>
</evidence>
<keyword evidence="3" id="KW-0507">mRNA processing</keyword>
<comment type="subcellular location">
    <subcellularLocation>
        <location evidence="1">Nucleus</location>
    </subcellularLocation>
</comment>
<dbReference type="GO" id="GO:0000390">
    <property type="term" value="P:spliceosomal complex disassembly"/>
    <property type="evidence" value="ECO:0007669"/>
    <property type="project" value="InterPro"/>
</dbReference>
<dbReference type="GO" id="GO:0071008">
    <property type="term" value="C:U2-type post-mRNA release spliceosomal complex"/>
    <property type="evidence" value="ECO:0007669"/>
    <property type="project" value="TreeGrafter"/>
</dbReference>
<evidence type="ECO:0000256" key="1">
    <source>
        <dbReference type="ARBA" id="ARBA00004123"/>
    </source>
</evidence>
<feature type="region of interest" description="Disordered" evidence="7">
    <location>
        <begin position="18"/>
        <end position="84"/>
    </location>
</feature>
<feature type="domain" description="G-patch" evidence="8">
    <location>
        <begin position="122"/>
        <end position="167"/>
    </location>
</feature>
<dbReference type="Proteomes" id="UP001178507">
    <property type="component" value="Unassembled WGS sequence"/>
</dbReference>
<evidence type="ECO:0000256" key="4">
    <source>
        <dbReference type="ARBA" id="ARBA00022728"/>
    </source>
</evidence>
<dbReference type="Pfam" id="PF01585">
    <property type="entry name" value="G-patch"/>
    <property type="match status" value="1"/>
</dbReference>
<feature type="compositionally biased region" description="Basic and acidic residues" evidence="7">
    <location>
        <begin position="62"/>
        <end position="77"/>
    </location>
</feature>
<comment type="similarity">
    <text evidence="2">Belongs to the TFP11/STIP family.</text>
</comment>
<dbReference type="EMBL" id="CAUJNA010001890">
    <property type="protein sequence ID" value="CAJ1389557.1"/>
    <property type="molecule type" value="Genomic_DNA"/>
</dbReference>
<name>A0AA36N4V1_9DINO</name>
<evidence type="ECO:0000256" key="7">
    <source>
        <dbReference type="SAM" id="MobiDB-lite"/>
    </source>
</evidence>
<keyword evidence="4" id="KW-0747">Spliceosome</keyword>
<feature type="region of interest" description="Disordered" evidence="7">
    <location>
        <begin position="196"/>
        <end position="215"/>
    </location>
</feature>
<dbReference type="PROSITE" id="PS50174">
    <property type="entry name" value="G_PATCH"/>
    <property type="match status" value="1"/>
</dbReference>
<evidence type="ECO:0000259" key="8">
    <source>
        <dbReference type="PROSITE" id="PS50174"/>
    </source>
</evidence>
<keyword evidence="6" id="KW-0539">Nucleus</keyword>
<reference evidence="9" key="1">
    <citation type="submission" date="2023-08" db="EMBL/GenBank/DDBJ databases">
        <authorList>
            <person name="Chen Y."/>
            <person name="Shah S."/>
            <person name="Dougan E. K."/>
            <person name="Thang M."/>
            <person name="Chan C."/>
        </authorList>
    </citation>
    <scope>NUCLEOTIDE SEQUENCE</scope>
</reference>
<dbReference type="InterPro" id="IPR045211">
    <property type="entry name" value="TFP11/STIP/Ntr1"/>
</dbReference>
<sequence>MDRKRRSEENILGIFAEGEFEGTRKRRQDKARDKANAAPNLTAPMSFVRGQTLAPTSIPAPKEVKDDKDDKDGKDGKDDDSDEVDSRFVLDASLPNGNFQPAVAGPKLPARNKLSFGQMADNYGKGFAMLQKMGFTGGGLGRHRDGIANPIAVQKRQGKQGIQDDGEMVDQDLYGNEHGSTRQTLEELLCIGKKPESKEPKISDGWKRDGKPKKPRTLYKTAEELSAEAPISMRIVDMRGPEVKVASSFAELAANLSGDSVRSLKEFRHNTRLLVARYEDKIKAAAERKRHCEDVVLSAAKEQERLATASSVSESEVKTCKELVLEIEHLRERQDQGGIGLQELAERFLHLRALRPKEFQVLQATEVAFSLALPTARRELCTWQPLKRPEGLQGLATWQRLDDASASTAARGRFAALVDATLLPQLRKALVAWSPRDFEPCLRLMEKCTQVLQAQVAESLVAEVVLPRLRAEIEEWDPRVDAVPVHLWLHPWLPVLGQRLDLLWPAVRFKISGCLERWEVSDPSAQSLLMPWHQVFDASNWEPLMEKVLQRLEKSIHATPVKPDGQDLTALRSLFSWLDLLPLPNVARTLEGAFFPQWHAALRRWLKTKACDYSEVLQWYQGWKGLFPPQLREHPAVQRHLAQGLEVMKHVMSNGTAPIEVEEEEEPQPQPRASLPVEEVSLSLSDYISQVAAEEGLIFLPKKLRRNGKPVYQLGSASIQLDKNLVYVAPKGGEGDWKAASMDELLKIAKASKK</sequence>